<name>A0A0K9NPZ9_ZOSMR</name>
<evidence type="ECO:0000313" key="1">
    <source>
        <dbReference type="EMBL" id="KMZ58673.1"/>
    </source>
</evidence>
<reference evidence="2" key="1">
    <citation type="journal article" date="2016" name="Nature">
        <title>The genome of the seagrass Zostera marina reveals angiosperm adaptation to the sea.</title>
        <authorList>
            <person name="Olsen J.L."/>
            <person name="Rouze P."/>
            <person name="Verhelst B."/>
            <person name="Lin Y.-C."/>
            <person name="Bayer T."/>
            <person name="Collen J."/>
            <person name="Dattolo E."/>
            <person name="De Paoli E."/>
            <person name="Dittami S."/>
            <person name="Maumus F."/>
            <person name="Michel G."/>
            <person name="Kersting A."/>
            <person name="Lauritano C."/>
            <person name="Lohaus R."/>
            <person name="Toepel M."/>
            <person name="Tonon T."/>
            <person name="Vanneste K."/>
            <person name="Amirebrahimi M."/>
            <person name="Brakel J."/>
            <person name="Bostroem C."/>
            <person name="Chovatia M."/>
            <person name="Grimwood J."/>
            <person name="Jenkins J.W."/>
            <person name="Jueterbock A."/>
            <person name="Mraz A."/>
            <person name="Stam W.T."/>
            <person name="Tice H."/>
            <person name="Bornberg-Bauer E."/>
            <person name="Green P.J."/>
            <person name="Pearson G.A."/>
            <person name="Procaccini G."/>
            <person name="Duarte C.M."/>
            <person name="Schmutz J."/>
            <person name="Reusch T.B.H."/>
            <person name="Van de Peer Y."/>
        </authorList>
    </citation>
    <scope>NUCLEOTIDE SEQUENCE [LARGE SCALE GENOMIC DNA]</scope>
    <source>
        <strain evidence="2">cv. Finnish</strain>
    </source>
</reference>
<gene>
    <name evidence="1" type="ORF">ZOSMA_74G00140</name>
</gene>
<dbReference type="AlphaFoldDB" id="A0A0K9NPZ9"/>
<organism evidence="1 2">
    <name type="scientific">Zostera marina</name>
    <name type="common">Eelgrass</name>
    <dbReference type="NCBI Taxonomy" id="29655"/>
    <lineage>
        <taxon>Eukaryota</taxon>
        <taxon>Viridiplantae</taxon>
        <taxon>Streptophyta</taxon>
        <taxon>Embryophyta</taxon>
        <taxon>Tracheophyta</taxon>
        <taxon>Spermatophyta</taxon>
        <taxon>Magnoliopsida</taxon>
        <taxon>Liliopsida</taxon>
        <taxon>Zosteraceae</taxon>
        <taxon>Zostera</taxon>
    </lineage>
</organism>
<proteinExistence type="predicted"/>
<sequence length="35" mass="4133">MIHVELHWLCCLLCELGVQLLSRPQQLSYSRSCSW</sequence>
<dbReference type="Proteomes" id="UP000036987">
    <property type="component" value="Unassembled WGS sequence"/>
</dbReference>
<dbReference type="EMBL" id="LFYR01001898">
    <property type="protein sequence ID" value="KMZ58673.1"/>
    <property type="molecule type" value="Genomic_DNA"/>
</dbReference>
<protein>
    <submittedName>
        <fullName evidence="1">Uncharacterized protein</fullName>
    </submittedName>
</protein>
<keyword evidence="2" id="KW-1185">Reference proteome</keyword>
<accession>A0A0K9NPZ9</accession>
<comment type="caution">
    <text evidence="1">The sequence shown here is derived from an EMBL/GenBank/DDBJ whole genome shotgun (WGS) entry which is preliminary data.</text>
</comment>
<evidence type="ECO:0000313" key="2">
    <source>
        <dbReference type="Proteomes" id="UP000036987"/>
    </source>
</evidence>